<keyword evidence="2" id="KW-0812">Transmembrane</keyword>
<keyword evidence="4" id="KW-0472">Membrane</keyword>
<evidence type="ECO:0000256" key="1">
    <source>
        <dbReference type="ARBA" id="ARBA00004370"/>
    </source>
</evidence>
<feature type="domain" description="Receptor ligand binding region" evidence="5">
    <location>
        <begin position="5"/>
        <end position="96"/>
    </location>
</feature>
<dbReference type="AlphaFoldDB" id="U5G4N7"/>
<reference evidence="6 7" key="1">
    <citation type="journal article" date="2006" name="Science">
        <title>The genome of black cottonwood, Populus trichocarpa (Torr. &amp; Gray).</title>
        <authorList>
            <person name="Tuskan G.A."/>
            <person name="Difazio S."/>
            <person name="Jansson S."/>
            <person name="Bohlmann J."/>
            <person name="Grigoriev I."/>
            <person name="Hellsten U."/>
            <person name="Putnam N."/>
            <person name="Ralph S."/>
            <person name="Rombauts S."/>
            <person name="Salamov A."/>
            <person name="Schein J."/>
            <person name="Sterck L."/>
            <person name="Aerts A."/>
            <person name="Bhalerao R.R."/>
            <person name="Bhalerao R.P."/>
            <person name="Blaudez D."/>
            <person name="Boerjan W."/>
            <person name="Brun A."/>
            <person name="Brunner A."/>
            <person name="Busov V."/>
            <person name="Campbell M."/>
            <person name="Carlson J."/>
            <person name="Chalot M."/>
            <person name="Chapman J."/>
            <person name="Chen G.L."/>
            <person name="Cooper D."/>
            <person name="Coutinho P.M."/>
            <person name="Couturier J."/>
            <person name="Covert S."/>
            <person name="Cronk Q."/>
            <person name="Cunningham R."/>
            <person name="Davis J."/>
            <person name="Degroeve S."/>
            <person name="Dejardin A."/>
            <person name="Depamphilis C."/>
            <person name="Detter J."/>
            <person name="Dirks B."/>
            <person name="Dubchak I."/>
            <person name="Duplessis S."/>
            <person name="Ehlting J."/>
            <person name="Ellis B."/>
            <person name="Gendler K."/>
            <person name="Goodstein D."/>
            <person name="Gribskov M."/>
            <person name="Grimwood J."/>
            <person name="Groover A."/>
            <person name="Gunter L."/>
            <person name="Hamberger B."/>
            <person name="Heinze B."/>
            <person name="Helariutta Y."/>
            <person name="Henrissat B."/>
            <person name="Holligan D."/>
            <person name="Holt R."/>
            <person name="Huang W."/>
            <person name="Islam-Faridi N."/>
            <person name="Jones S."/>
            <person name="Jones-Rhoades M."/>
            <person name="Jorgensen R."/>
            <person name="Joshi C."/>
            <person name="Kangasjarvi J."/>
            <person name="Karlsson J."/>
            <person name="Kelleher C."/>
            <person name="Kirkpatrick R."/>
            <person name="Kirst M."/>
            <person name="Kohler A."/>
            <person name="Kalluri U."/>
            <person name="Larimer F."/>
            <person name="Leebens-Mack J."/>
            <person name="Leple J.C."/>
            <person name="Locascio P."/>
            <person name="Lou Y."/>
            <person name="Lucas S."/>
            <person name="Martin F."/>
            <person name="Montanini B."/>
            <person name="Napoli C."/>
            <person name="Nelson D.R."/>
            <person name="Nelson C."/>
            <person name="Nieminen K."/>
            <person name="Nilsson O."/>
            <person name="Pereda V."/>
            <person name="Peter G."/>
            <person name="Philippe R."/>
            <person name="Pilate G."/>
            <person name="Poliakov A."/>
            <person name="Razumovskaya J."/>
            <person name="Richardson P."/>
            <person name="Rinaldi C."/>
            <person name="Ritland K."/>
            <person name="Rouze P."/>
            <person name="Ryaboy D."/>
            <person name="Schmutz J."/>
            <person name="Schrader J."/>
            <person name="Segerman B."/>
            <person name="Shin H."/>
            <person name="Siddiqui A."/>
            <person name="Sterky F."/>
            <person name="Terry A."/>
            <person name="Tsai C.J."/>
            <person name="Uberbacher E."/>
            <person name="Unneberg P."/>
            <person name="Vahala J."/>
            <person name="Wall K."/>
            <person name="Wessler S."/>
            <person name="Yang G."/>
            <person name="Yin T."/>
            <person name="Douglas C."/>
            <person name="Marra M."/>
            <person name="Sandberg G."/>
            <person name="Van de Peer Y."/>
            <person name="Rokhsar D."/>
        </authorList>
    </citation>
    <scope>NUCLEOTIDE SEQUENCE [LARGE SCALE GENOMIC DNA]</scope>
    <source>
        <strain evidence="7">cv. Nisqually</strain>
    </source>
</reference>
<dbReference type="Pfam" id="PF01094">
    <property type="entry name" value="ANF_receptor"/>
    <property type="match status" value="1"/>
</dbReference>
<dbReference type="eggNOG" id="KOG1052">
    <property type="taxonomic scope" value="Eukaryota"/>
</dbReference>
<organism evidence="6 7">
    <name type="scientific">Populus trichocarpa</name>
    <name type="common">Western balsam poplar</name>
    <name type="synonym">Populus balsamifera subsp. trichocarpa</name>
    <dbReference type="NCBI Taxonomy" id="3694"/>
    <lineage>
        <taxon>Eukaryota</taxon>
        <taxon>Viridiplantae</taxon>
        <taxon>Streptophyta</taxon>
        <taxon>Embryophyta</taxon>
        <taxon>Tracheophyta</taxon>
        <taxon>Spermatophyta</taxon>
        <taxon>Magnoliopsida</taxon>
        <taxon>eudicotyledons</taxon>
        <taxon>Gunneridae</taxon>
        <taxon>Pentapetalae</taxon>
        <taxon>rosids</taxon>
        <taxon>fabids</taxon>
        <taxon>Malpighiales</taxon>
        <taxon>Salicaceae</taxon>
        <taxon>Saliceae</taxon>
        <taxon>Populus</taxon>
    </lineage>
</organism>
<dbReference type="GO" id="GO:0016020">
    <property type="term" value="C:membrane"/>
    <property type="evidence" value="ECO:0007669"/>
    <property type="project" value="UniProtKB-SubCell"/>
</dbReference>
<evidence type="ECO:0000313" key="6">
    <source>
        <dbReference type="EMBL" id="PNT27350.1"/>
    </source>
</evidence>
<dbReference type="SUPFAM" id="SSF53822">
    <property type="entry name" value="Periplasmic binding protein-like I"/>
    <property type="match status" value="1"/>
</dbReference>
<gene>
    <name evidence="6" type="ORF">POPTR_007G058800</name>
</gene>
<dbReference type="Gene3D" id="3.40.50.2300">
    <property type="match status" value="1"/>
</dbReference>
<dbReference type="InterPro" id="IPR001828">
    <property type="entry name" value="ANF_lig-bd_rcpt"/>
</dbReference>
<dbReference type="Proteomes" id="UP000006729">
    <property type="component" value="Chromosome 7"/>
</dbReference>
<comment type="subcellular location">
    <subcellularLocation>
        <location evidence="1">Membrane</location>
    </subcellularLocation>
</comment>
<keyword evidence="7" id="KW-1185">Reference proteome</keyword>
<keyword evidence="3" id="KW-1133">Transmembrane helix</keyword>
<evidence type="ECO:0000256" key="3">
    <source>
        <dbReference type="ARBA" id="ARBA00022989"/>
    </source>
</evidence>
<evidence type="ECO:0000256" key="2">
    <source>
        <dbReference type="ARBA" id="ARBA00022692"/>
    </source>
</evidence>
<proteinExistence type="predicted"/>
<dbReference type="EMBL" id="CM009296">
    <property type="protein sequence ID" value="PNT27350.1"/>
    <property type="molecule type" value="Genomic_DNA"/>
</dbReference>
<evidence type="ECO:0000256" key="4">
    <source>
        <dbReference type="ARBA" id="ARBA00023136"/>
    </source>
</evidence>
<name>U5G4N7_POPTR</name>
<dbReference type="STRING" id="3694.U5G4N7"/>
<accession>U5G4N7</accession>
<dbReference type="InterPro" id="IPR015683">
    <property type="entry name" value="Ionotropic_Glu_rcpt"/>
</dbReference>
<protein>
    <recommendedName>
        <fullName evidence="5">Receptor ligand binding region domain-containing protein</fullName>
    </recommendedName>
</protein>
<dbReference type="PANTHER" id="PTHR34836:SF7">
    <property type="entry name" value="RECEPTOR LIGAND BINDING REGION DOMAIN-CONTAINING PROTEIN"/>
    <property type="match status" value="1"/>
</dbReference>
<sequence>MGLSAYSLYAYDTAWLLAHAINAFFDQGGNISISNDSRLAALQGGSLHLDAMNIFNGGNLLHQNILQVNITGVTGKVKFNPDGNLIRPAYDVINVKDWLIIGLIILVYQLCLLKLFTQGLVIVPALVRNYTVLYGLAKRHRSPVDAWVFPNNGRHLRIRVPNRVGYCEFVSRVPGTDMFAGHCIDVFTAAINLLPYAVPHGDGAIWRWS</sequence>
<evidence type="ECO:0000259" key="5">
    <source>
        <dbReference type="Pfam" id="PF01094"/>
    </source>
</evidence>
<dbReference type="HOGENOM" id="CLU_1317369_0_0_1"/>
<dbReference type="InParanoid" id="U5G4N7"/>
<evidence type="ECO:0000313" key="7">
    <source>
        <dbReference type="Proteomes" id="UP000006729"/>
    </source>
</evidence>
<dbReference type="PANTHER" id="PTHR34836">
    <property type="entry name" value="OS06G0188250 PROTEIN"/>
    <property type="match status" value="1"/>
</dbReference>
<dbReference type="InterPro" id="IPR028082">
    <property type="entry name" value="Peripla_BP_I"/>
</dbReference>